<organism evidence="2 3">
    <name type="scientific">Blattamonas nauphoetae</name>
    <dbReference type="NCBI Taxonomy" id="2049346"/>
    <lineage>
        <taxon>Eukaryota</taxon>
        <taxon>Metamonada</taxon>
        <taxon>Preaxostyla</taxon>
        <taxon>Oxymonadida</taxon>
        <taxon>Blattamonas</taxon>
    </lineage>
</organism>
<evidence type="ECO:0000256" key="1">
    <source>
        <dbReference type="SAM" id="MobiDB-lite"/>
    </source>
</evidence>
<name>A0ABQ9XEV8_9EUKA</name>
<accession>A0ABQ9XEV8</accession>
<feature type="compositionally biased region" description="Pro residues" evidence="1">
    <location>
        <begin position="788"/>
        <end position="801"/>
    </location>
</feature>
<proteinExistence type="predicted"/>
<evidence type="ECO:0000313" key="2">
    <source>
        <dbReference type="EMBL" id="KAK2950998.1"/>
    </source>
</evidence>
<dbReference type="Proteomes" id="UP001281761">
    <property type="component" value="Unassembled WGS sequence"/>
</dbReference>
<feature type="compositionally biased region" description="Polar residues" evidence="1">
    <location>
        <begin position="760"/>
        <end position="771"/>
    </location>
</feature>
<feature type="compositionally biased region" description="Pro residues" evidence="1">
    <location>
        <begin position="695"/>
        <end position="704"/>
    </location>
</feature>
<gene>
    <name evidence="2" type="ORF">BLNAU_14076</name>
</gene>
<feature type="region of interest" description="Disordered" evidence="1">
    <location>
        <begin position="679"/>
        <end position="895"/>
    </location>
</feature>
<reference evidence="2 3" key="1">
    <citation type="journal article" date="2022" name="bioRxiv">
        <title>Genomics of Preaxostyla Flagellates Illuminates Evolutionary Transitions and the Path Towards Mitochondrial Loss.</title>
        <authorList>
            <person name="Novak L.V.F."/>
            <person name="Treitli S.C."/>
            <person name="Pyrih J."/>
            <person name="Halakuc P."/>
            <person name="Pipaliya S.V."/>
            <person name="Vacek V."/>
            <person name="Brzon O."/>
            <person name="Soukal P."/>
            <person name="Eme L."/>
            <person name="Dacks J.B."/>
            <person name="Karnkowska A."/>
            <person name="Elias M."/>
            <person name="Hampl V."/>
        </authorList>
    </citation>
    <scope>NUCLEOTIDE SEQUENCE [LARGE SCALE GENOMIC DNA]</scope>
    <source>
        <strain evidence="2">NAU3</strain>
        <tissue evidence="2">Gut</tissue>
    </source>
</reference>
<evidence type="ECO:0000313" key="3">
    <source>
        <dbReference type="Proteomes" id="UP001281761"/>
    </source>
</evidence>
<sequence>MREFVHLVLDTNAATRPTVQDLLMLPHFSELFIEADPQLSPFIKDSPLLADPFQQAPTSSILRPPFRDLARLLTATSTLKSEGLVPLQYLLYSLVHLVRTNPFNLLRAIQDLVEDEQTNVFSAFVTYLAPPFDLHHIDSITSILVDISLFLASAMPFIAPPTFNVSIQTRKRWELHRTHVMFGMPLFLPSVRREQITMTHPATHPFTVDAIIPHFFSFHPYTTFCSHPTIAECFPHSYVADLSDITLFTHAVQNILPLQRQFSTSVTPTFDGLLFQHPSLPSPFSVFVARISQTLTTYTELVTDLVNFFTTPQKDSSDSIHPLPSRKLKDSHLHIFSLLPSLPLSQFITTVVQCRLVDLITTILKKGNSTWMRQHVSFFGGALAVIDAFLTKLTQPLPQPTPHDSLNTLTQILQPLFTALNSFPIGFSHPAQGMTSELEKANHARLSKVIALTVISLLLRCDTAIVQITSRIPNMLTTTTVTLTQERKNGLQRLTHEFTKGEAEATDTAVLDDHFNPRDDDYPWRLTNTSLLSTALGMPLAVQLAGMRVDGLLGIRNPVKEGQIVLSVVRWMEGAIVWRDRRKTVEWNEQFQTGLSSLTRTEQDEYAAMLHQLLTSFASSMSSLSDEQLVQVWGEGVGQSVESLVVLLVASLFHTLPHSLPPTWPSILGSGLSAPSPSPIFTASTPIQPAQLLPPHLPPSPQHFPPQNHVSPSVTPTAPPGPAAIQPVPSGNSKHPLIHQLPIPKTKNPNLNPNRFALAQQKSGGHQQSASLPAGIPPVRTQSLPYPLNQPPNPSLPPPPTIHQVSHAQPRFSNPFPHPQMHPPPTIINPAPQMPSPSHPPPSTHPSPVSNFSSQPLPPIQPVVACAPPPTPHTAPSSPTFQPNRTSFGLPPPAPFSPFNQSTYSPIAPSPLSSNRITLPASLLSSILVPFFTNLLPILSTVSNSPVTASAIQPLFAFLSNAASVLLRSLSSITPKSLSTEAVRIMYESLAAITALIRSIITPTSTQPSSTPLFAVYLTTLLNDLISLDRTTDNLFAAWSEISTFPPLCPLGRHMDQFTLNISNTTRFANCFATPLATLSSAVHLMQQIFKTTLFSDVRPTIMMPTDNFLSKIMDLTAKINDQCVSHLNSLKVTYPKHPAHFSPFIPTEFHDSVLESRWQFLRILSFSTIAAAHHSKLALIGHGRASNVVNTLSKASILFGSTEVGVQNETITILESLCSDKANDAGLVGVVLRQNMFDSGLLKQIADALQTTFPVHSYTTLLQFLIVLMDRRFTDPKYFATLLPYSTVKQFHTRYPAPHTPPATRGLIETLERLYSGYV</sequence>
<feature type="compositionally biased region" description="Pro residues" evidence="1">
    <location>
        <begin position="856"/>
        <end position="873"/>
    </location>
</feature>
<feature type="compositionally biased region" description="Pro residues" evidence="1">
    <location>
        <begin position="816"/>
        <end position="845"/>
    </location>
</feature>
<comment type="caution">
    <text evidence="2">The sequence shown here is derived from an EMBL/GenBank/DDBJ whole genome shotgun (WGS) entry which is preliminary data.</text>
</comment>
<dbReference type="EMBL" id="JARBJD010000126">
    <property type="protein sequence ID" value="KAK2950998.1"/>
    <property type="molecule type" value="Genomic_DNA"/>
</dbReference>
<protein>
    <submittedName>
        <fullName evidence="2">Uncharacterized protein</fullName>
    </submittedName>
</protein>
<keyword evidence="3" id="KW-1185">Reference proteome</keyword>